<gene>
    <name evidence="1" type="ORF">C1SCF055_LOCUS2710</name>
</gene>
<proteinExistence type="predicted"/>
<sequence>MARQWSAVKMLEHLSTFRNTLNSVHAADMGRAVGKVEGFEESLGARSRALASLQLSAKSNYSGGHRHADGDLDEASSRVHCGKVVVVGEVDLRKDPTARPLIAERLHFLVTPGFDPRKFFDKSILQLHDFPLTHGRDLATVGEPPKVSRFVRARRQSLTSSRRWLRPISEGKFLDKYRSGLFALPKDAEKDRMVRGGRPAAMVDQGQNKWCYWMASAACLASIYREPDKGSLTLDEAKYVFGPEFTWHFPKVTVGLSSLAMGDFCRCCAVEFAQCSHLGLLLQHGVSKVAELLSLRGAIPRVLGTVVNLRAPYAPFVMAAVKAKLDPAVAQEVACHWLRKGVWSKSLPPGKALLRQHGLLPVDEELPEDVYRSHTLWEILARGLLYSECWQWGINKTKHINILLLQALTLEEKRKANSRPSCRFWAGMGSQVGHTMGLGAIVKGRAASGSFSADLQQGDFAAFDVWMEATGAPTGEVLLPYADICGSQELDLRPAKKVRPPAKKVSPSAVGTNVLSTSPLPPVRRCKLSAEAVEFLVKLPTQPVLLQRRRVQFFGAWWTGPLQWEVWCGEDDDEVYGAPFAITFEWNRSAAENLLDEKLRAKITAMIRAGCFLTMEAAPICSGFSVAVTPPVQSSRYPRGIPGLRHLMRQKVSDGNSHSDFLHDAVAESECKSLAYFVENPDLLWFWLRKKWRRRRASASKELFKCSFCHFGIALA</sequence>
<accession>A0A9P1BJ66</accession>
<dbReference type="EMBL" id="CAMXCT020000125">
    <property type="protein sequence ID" value="CAL1127667.1"/>
    <property type="molecule type" value="Genomic_DNA"/>
</dbReference>
<dbReference type="EMBL" id="CAMXCT010000125">
    <property type="protein sequence ID" value="CAI3974292.1"/>
    <property type="molecule type" value="Genomic_DNA"/>
</dbReference>
<dbReference type="Proteomes" id="UP001152797">
    <property type="component" value="Unassembled WGS sequence"/>
</dbReference>
<comment type="caution">
    <text evidence="1">The sequence shown here is derived from an EMBL/GenBank/DDBJ whole genome shotgun (WGS) entry which is preliminary data.</text>
</comment>
<evidence type="ECO:0000313" key="2">
    <source>
        <dbReference type="EMBL" id="CAL1127667.1"/>
    </source>
</evidence>
<keyword evidence="3" id="KW-1185">Reference proteome</keyword>
<name>A0A9P1BJ66_9DINO</name>
<dbReference type="AlphaFoldDB" id="A0A9P1BJ66"/>
<evidence type="ECO:0000313" key="3">
    <source>
        <dbReference type="Proteomes" id="UP001152797"/>
    </source>
</evidence>
<protein>
    <submittedName>
        <fullName evidence="1">Uncharacterized protein</fullName>
    </submittedName>
</protein>
<dbReference type="EMBL" id="CAMXCT030000125">
    <property type="protein sequence ID" value="CAL4761604.1"/>
    <property type="molecule type" value="Genomic_DNA"/>
</dbReference>
<organism evidence="1">
    <name type="scientific">Cladocopium goreaui</name>
    <dbReference type="NCBI Taxonomy" id="2562237"/>
    <lineage>
        <taxon>Eukaryota</taxon>
        <taxon>Sar</taxon>
        <taxon>Alveolata</taxon>
        <taxon>Dinophyceae</taxon>
        <taxon>Suessiales</taxon>
        <taxon>Symbiodiniaceae</taxon>
        <taxon>Cladocopium</taxon>
    </lineage>
</organism>
<evidence type="ECO:0000313" key="1">
    <source>
        <dbReference type="EMBL" id="CAI3974292.1"/>
    </source>
</evidence>
<reference evidence="2" key="2">
    <citation type="submission" date="2024-04" db="EMBL/GenBank/DDBJ databases">
        <authorList>
            <person name="Chen Y."/>
            <person name="Shah S."/>
            <person name="Dougan E. K."/>
            <person name="Thang M."/>
            <person name="Chan C."/>
        </authorList>
    </citation>
    <scope>NUCLEOTIDE SEQUENCE [LARGE SCALE GENOMIC DNA]</scope>
</reference>
<reference evidence="1" key="1">
    <citation type="submission" date="2022-10" db="EMBL/GenBank/DDBJ databases">
        <authorList>
            <person name="Chen Y."/>
            <person name="Dougan E. K."/>
            <person name="Chan C."/>
            <person name="Rhodes N."/>
            <person name="Thang M."/>
        </authorList>
    </citation>
    <scope>NUCLEOTIDE SEQUENCE</scope>
</reference>